<evidence type="ECO:0000313" key="6">
    <source>
        <dbReference type="EMBL" id="BFP49337.1"/>
    </source>
</evidence>
<dbReference type="InterPro" id="IPR001048">
    <property type="entry name" value="Asp/Glu/Uridylate_kinase"/>
</dbReference>
<feature type="domain" description="Aspartate/glutamate/uridylate kinase" evidence="5">
    <location>
        <begin position="36"/>
        <end position="147"/>
    </location>
</feature>
<dbReference type="EMBL" id="AP035881">
    <property type="protein sequence ID" value="BFP49337.1"/>
    <property type="molecule type" value="Genomic_DNA"/>
</dbReference>
<dbReference type="Pfam" id="PF00696">
    <property type="entry name" value="AA_kinase"/>
    <property type="match status" value="1"/>
</dbReference>
<organism evidence="6">
    <name type="scientific">Kitasatospora sp. CMC57</name>
    <dbReference type="NCBI Taxonomy" id="3231513"/>
    <lineage>
        <taxon>Bacteria</taxon>
        <taxon>Bacillati</taxon>
        <taxon>Actinomycetota</taxon>
        <taxon>Actinomycetes</taxon>
        <taxon>Kitasatosporales</taxon>
        <taxon>Streptomycetaceae</taxon>
        <taxon>Kitasatospora</taxon>
    </lineage>
</organism>
<gene>
    <name evidence="6" type="ORF">KCMC57_57050</name>
</gene>
<dbReference type="GO" id="GO:0019546">
    <property type="term" value="P:L-arginine deiminase pathway"/>
    <property type="evidence" value="ECO:0007669"/>
    <property type="project" value="TreeGrafter"/>
</dbReference>
<comment type="similarity">
    <text evidence="1">Belongs to the carbamate kinase family.</text>
</comment>
<dbReference type="AlphaFoldDB" id="A0AB33K3J5"/>
<name>A0AB33K3J5_9ACTN</name>
<dbReference type="PANTHER" id="PTHR30409:SF1">
    <property type="entry name" value="CARBAMATE KINASE-RELATED"/>
    <property type="match status" value="1"/>
</dbReference>
<dbReference type="InterPro" id="IPR003964">
    <property type="entry name" value="Carb_kinase"/>
</dbReference>
<evidence type="ECO:0000256" key="3">
    <source>
        <dbReference type="ARBA" id="ARBA00022777"/>
    </source>
</evidence>
<feature type="region of interest" description="Disordered" evidence="4">
    <location>
        <begin position="167"/>
        <end position="201"/>
    </location>
</feature>
<dbReference type="InterPro" id="IPR036393">
    <property type="entry name" value="AceGlu_kinase-like_sf"/>
</dbReference>
<keyword evidence="2" id="KW-0808">Transferase</keyword>
<dbReference type="PRINTS" id="PR01469">
    <property type="entry name" value="CARBMTKINASE"/>
</dbReference>
<dbReference type="RefSeq" id="WP_407991458.1">
    <property type="nucleotide sequence ID" value="NZ_AP035881.2"/>
</dbReference>
<evidence type="ECO:0000256" key="1">
    <source>
        <dbReference type="ARBA" id="ARBA00011066"/>
    </source>
</evidence>
<feature type="compositionally biased region" description="Low complexity" evidence="4">
    <location>
        <begin position="167"/>
        <end position="180"/>
    </location>
</feature>
<evidence type="ECO:0000256" key="2">
    <source>
        <dbReference type="ARBA" id="ARBA00022679"/>
    </source>
</evidence>
<protein>
    <recommendedName>
        <fullName evidence="5">Aspartate/glutamate/uridylate kinase domain-containing protein</fullName>
    </recommendedName>
</protein>
<dbReference type="GO" id="GO:0005829">
    <property type="term" value="C:cytosol"/>
    <property type="evidence" value="ECO:0007669"/>
    <property type="project" value="TreeGrafter"/>
</dbReference>
<proteinExistence type="inferred from homology"/>
<keyword evidence="3" id="KW-0418">Kinase</keyword>
<accession>A0AB33K3J5</accession>
<evidence type="ECO:0000256" key="4">
    <source>
        <dbReference type="SAM" id="MobiDB-lite"/>
    </source>
</evidence>
<dbReference type="Gene3D" id="3.40.1160.10">
    <property type="entry name" value="Acetylglutamate kinase-like"/>
    <property type="match status" value="1"/>
</dbReference>
<evidence type="ECO:0000259" key="5">
    <source>
        <dbReference type="Pfam" id="PF00696"/>
    </source>
</evidence>
<reference evidence="6" key="1">
    <citation type="submission" date="2024-07" db="EMBL/GenBank/DDBJ databases">
        <title>Complete genome sequences of cellulolytic bacteria, Kitasatospora sp. CMC57 and Streptomyces sp. CMC78, isolated from Japanese agricultural soil.</title>
        <authorList>
            <person name="Hashimoto T."/>
            <person name="Ito M."/>
            <person name="Iwamoto M."/>
            <person name="Fukahori D."/>
            <person name="Shoda T."/>
            <person name="Sakoda M."/>
            <person name="Morohoshi T."/>
            <person name="Mitsuboshi M."/>
            <person name="Nishizawa T."/>
        </authorList>
    </citation>
    <scope>NUCLEOTIDE SEQUENCE</scope>
    <source>
        <strain evidence="6">CMC57</strain>
    </source>
</reference>
<dbReference type="PANTHER" id="PTHR30409">
    <property type="entry name" value="CARBAMATE KINASE"/>
    <property type="match status" value="1"/>
</dbReference>
<dbReference type="GO" id="GO:0008804">
    <property type="term" value="F:carbamate kinase activity"/>
    <property type="evidence" value="ECO:0007669"/>
    <property type="project" value="InterPro"/>
</dbReference>
<dbReference type="SUPFAM" id="SSF53633">
    <property type="entry name" value="Carbamate kinase-like"/>
    <property type="match status" value="1"/>
</dbReference>
<sequence>MGEPAETWHERIAQLLPDGPAHRRVVPSPPPLAFLETRAIGEPLRGGAVVICAGGGGVPVVRHADTGRVRGVEAVVDKDLAAVLLAEQLGADALLILTDVTHFFTDFGAAHPAPLVWAAPGQLRALDLSEGSMRPKARAAAACAERTGGLAAIGPLDDALGTLSGTTGTTVVTTPRAGRPGPLAPQPGPSALGAQAARTTV</sequence>